<evidence type="ECO:0000313" key="5">
    <source>
        <dbReference type="Proteomes" id="UP000018468"/>
    </source>
</evidence>
<dbReference type="InterPro" id="IPR013783">
    <property type="entry name" value="Ig-like_fold"/>
</dbReference>
<reference evidence="4" key="2">
    <citation type="submission" date="2025-08" db="UniProtKB">
        <authorList>
            <consortium name="Ensembl"/>
        </authorList>
    </citation>
    <scope>IDENTIFICATION</scope>
</reference>
<dbReference type="PANTHER" id="PTHR44819">
    <property type="entry name" value="V-TYPE IMMUNOGLOBULIN DOMAIN-CONTAINING SUPPRESSOR OF T-CELL ACTIVATION"/>
    <property type="match status" value="1"/>
</dbReference>
<reference evidence="4" key="3">
    <citation type="submission" date="2025-09" db="UniProtKB">
        <authorList>
            <consortium name="Ensembl"/>
        </authorList>
    </citation>
    <scope>IDENTIFICATION</scope>
</reference>
<dbReference type="InterPro" id="IPR042473">
    <property type="entry name" value="VISTA"/>
</dbReference>
<keyword evidence="2" id="KW-0812">Transmembrane</keyword>
<accession>W5MQE0</accession>
<dbReference type="GO" id="GO:0005886">
    <property type="term" value="C:plasma membrane"/>
    <property type="evidence" value="ECO:0000318"/>
    <property type="project" value="GO_Central"/>
</dbReference>
<dbReference type="Pfam" id="PF07686">
    <property type="entry name" value="V-set"/>
    <property type="match status" value="1"/>
</dbReference>
<dbReference type="SMART" id="SM00409">
    <property type="entry name" value="IG"/>
    <property type="match status" value="1"/>
</dbReference>
<dbReference type="AlphaFoldDB" id="W5MQE0"/>
<keyword evidence="2" id="KW-0472">Membrane</keyword>
<proteinExistence type="predicted"/>
<sequence>ILWCSFLCKTRVIFDHTDGIWSMTISAPYESYYCPEGANVTLICTFKGEENHLGYSWYFTPHLEKPCEKIHPRQPHNRTPTHGHSHGHGHGPGVLSGISKGNLTVSLINLTQLDQGRYCCILYDKNQHHILQHSFVRLLMSPRNNNSHHCTTYAKSEDDSSTGSATAAGLATAACIIGILALPLILLLVYKQRQTVNTNRRAQELVRMDSAAQGHENPVFLGESPQVKTRTVSQIMRQQSETGRHLLSEPGTPLSPPPNGDVFFPSQDPIPESPDL</sequence>
<dbReference type="PANTHER" id="PTHR44819:SF1">
    <property type="entry name" value="V-TYPE IMMUNOGLOBULIN DOMAIN-CONTAINING SUPPRESSOR OF T-CELL ACTIVATION"/>
    <property type="match status" value="1"/>
</dbReference>
<dbReference type="InterPro" id="IPR013106">
    <property type="entry name" value="Ig_V-set"/>
</dbReference>
<protein>
    <submittedName>
        <fullName evidence="4">V-set immunoregulatory receptor</fullName>
    </submittedName>
</protein>
<evidence type="ECO:0000256" key="2">
    <source>
        <dbReference type="SAM" id="Phobius"/>
    </source>
</evidence>
<dbReference type="InParanoid" id="W5MQE0"/>
<dbReference type="InterPro" id="IPR003599">
    <property type="entry name" value="Ig_sub"/>
</dbReference>
<dbReference type="OMA" id="QNCTFHT"/>
<dbReference type="STRING" id="7918.ENSLOCP00000010599"/>
<evidence type="ECO:0000259" key="3">
    <source>
        <dbReference type="PROSITE" id="PS50835"/>
    </source>
</evidence>
<feature type="region of interest" description="Disordered" evidence="1">
    <location>
        <begin position="71"/>
        <end position="91"/>
    </location>
</feature>
<feature type="transmembrane region" description="Helical" evidence="2">
    <location>
        <begin position="167"/>
        <end position="190"/>
    </location>
</feature>
<dbReference type="eggNOG" id="ENOG502QWBS">
    <property type="taxonomic scope" value="Eukaryota"/>
</dbReference>
<dbReference type="Proteomes" id="UP000018468">
    <property type="component" value="Linkage group LG5"/>
</dbReference>
<evidence type="ECO:0000313" key="4">
    <source>
        <dbReference type="Ensembl" id="ENSLOCP00000010599.1"/>
    </source>
</evidence>
<dbReference type="Bgee" id="ENSLOCG00000008708">
    <property type="expression patterns" value="Expressed in zone of skin and 13 other cell types or tissues"/>
</dbReference>
<dbReference type="InterPro" id="IPR007110">
    <property type="entry name" value="Ig-like_dom"/>
</dbReference>
<reference evidence="5" key="1">
    <citation type="submission" date="2011-12" db="EMBL/GenBank/DDBJ databases">
        <title>The Draft Genome of Lepisosteus oculatus.</title>
        <authorList>
            <consortium name="The Broad Institute Genome Assembly &amp; Analysis Group"/>
            <consortium name="Computational R&amp;D Group"/>
            <consortium name="and Sequencing Platform"/>
            <person name="Di Palma F."/>
            <person name="Alfoldi J."/>
            <person name="Johnson J."/>
            <person name="Berlin A."/>
            <person name="Gnerre S."/>
            <person name="Jaffe D."/>
            <person name="MacCallum I."/>
            <person name="Young S."/>
            <person name="Walker B.J."/>
            <person name="Lander E.S."/>
            <person name="Lindblad-Toh K."/>
        </authorList>
    </citation>
    <scope>NUCLEOTIDE SEQUENCE [LARGE SCALE GENOMIC DNA]</scope>
</reference>
<feature type="compositionally biased region" description="Basic residues" evidence="1">
    <location>
        <begin position="72"/>
        <end position="89"/>
    </location>
</feature>
<dbReference type="GO" id="GO:0050776">
    <property type="term" value="P:regulation of immune response"/>
    <property type="evidence" value="ECO:0007669"/>
    <property type="project" value="InterPro"/>
</dbReference>
<keyword evidence="2" id="KW-1133">Transmembrane helix</keyword>
<dbReference type="Gene3D" id="2.60.40.10">
    <property type="entry name" value="Immunoglobulins"/>
    <property type="match status" value="1"/>
</dbReference>
<feature type="domain" description="Ig-like" evidence="3">
    <location>
        <begin position="36"/>
        <end position="120"/>
    </location>
</feature>
<dbReference type="GO" id="GO:0046636">
    <property type="term" value="P:negative regulation of alpha-beta T cell activation"/>
    <property type="evidence" value="ECO:0000318"/>
    <property type="project" value="GO_Central"/>
</dbReference>
<organism evidence="4 5">
    <name type="scientific">Lepisosteus oculatus</name>
    <name type="common">Spotted gar</name>
    <dbReference type="NCBI Taxonomy" id="7918"/>
    <lineage>
        <taxon>Eukaryota</taxon>
        <taxon>Metazoa</taxon>
        <taxon>Chordata</taxon>
        <taxon>Craniata</taxon>
        <taxon>Vertebrata</taxon>
        <taxon>Euteleostomi</taxon>
        <taxon>Actinopterygii</taxon>
        <taxon>Neopterygii</taxon>
        <taxon>Holostei</taxon>
        <taxon>Semionotiformes</taxon>
        <taxon>Lepisosteidae</taxon>
        <taxon>Lepisosteus</taxon>
    </lineage>
</organism>
<dbReference type="EMBL" id="AHAT01004006">
    <property type="status" value="NOT_ANNOTATED_CDS"/>
    <property type="molecule type" value="Genomic_DNA"/>
</dbReference>
<feature type="region of interest" description="Disordered" evidence="1">
    <location>
        <begin position="236"/>
        <end position="276"/>
    </location>
</feature>
<dbReference type="PROSITE" id="PS50835">
    <property type="entry name" value="IG_LIKE"/>
    <property type="match status" value="1"/>
</dbReference>
<name>W5MQE0_LEPOC</name>
<dbReference type="HOGENOM" id="CLU_078121_0_0_1"/>
<dbReference type="SUPFAM" id="SSF48726">
    <property type="entry name" value="Immunoglobulin"/>
    <property type="match status" value="1"/>
</dbReference>
<dbReference type="InterPro" id="IPR036179">
    <property type="entry name" value="Ig-like_dom_sf"/>
</dbReference>
<dbReference type="Ensembl" id="ENSLOCT00000010614.1">
    <property type="protein sequence ID" value="ENSLOCP00000010599.1"/>
    <property type="gene ID" value="ENSLOCG00000008708.1"/>
</dbReference>
<keyword evidence="5" id="KW-1185">Reference proteome</keyword>
<evidence type="ECO:0000256" key="1">
    <source>
        <dbReference type="SAM" id="MobiDB-lite"/>
    </source>
</evidence>
<dbReference type="GeneTree" id="ENSGT00940000163216"/>